<dbReference type="AlphaFoldDB" id="A0A7W7T739"/>
<dbReference type="SUPFAM" id="SSF54427">
    <property type="entry name" value="NTF2-like"/>
    <property type="match status" value="1"/>
</dbReference>
<accession>A0A7W7T739</accession>
<comment type="caution">
    <text evidence="1">The sequence shown here is derived from an EMBL/GenBank/DDBJ whole genome shotgun (WGS) entry which is preliminary data.</text>
</comment>
<dbReference type="RefSeq" id="WP_184672761.1">
    <property type="nucleotide sequence ID" value="NZ_BAABAI010000032.1"/>
</dbReference>
<gene>
    <name evidence="1" type="ORF">F4559_005142</name>
</gene>
<keyword evidence="2" id="KW-1185">Reference proteome</keyword>
<protein>
    <submittedName>
        <fullName evidence="1">Uncharacterized protein</fullName>
    </submittedName>
</protein>
<evidence type="ECO:0000313" key="1">
    <source>
        <dbReference type="EMBL" id="MBB4967783.1"/>
    </source>
</evidence>
<proteinExistence type="predicted"/>
<dbReference type="EMBL" id="JACHJS010000001">
    <property type="protein sequence ID" value="MBB4967783.1"/>
    <property type="molecule type" value="Genomic_DNA"/>
</dbReference>
<dbReference type="InterPro" id="IPR032710">
    <property type="entry name" value="NTF2-like_dom_sf"/>
</dbReference>
<dbReference type="Proteomes" id="UP000542674">
    <property type="component" value="Unassembled WGS sequence"/>
</dbReference>
<sequence>MSIRVLAPVVLAVAALTAAVGVFAREVYQRPDPTGAGELVTGSAAVPRADEPGTTTVQLTVDAASHPDGPRVRDLLQQYFDALNAHDFAAWTGMVTPERLERADRDRWLADYDTTRNGSVVVRRLETTTTDRLRVMITFTSTQDVAKAPPALPVDCIRWRVVYPLRDTGAGLRVDAGTEGLTSQYSPC</sequence>
<evidence type="ECO:0000313" key="2">
    <source>
        <dbReference type="Proteomes" id="UP000542674"/>
    </source>
</evidence>
<name>A0A7W7T739_9PSEU</name>
<reference evidence="1 2" key="1">
    <citation type="submission" date="2020-08" db="EMBL/GenBank/DDBJ databases">
        <title>Sequencing the genomes of 1000 actinobacteria strains.</title>
        <authorList>
            <person name="Klenk H.-P."/>
        </authorList>
    </citation>
    <scope>NUCLEOTIDE SEQUENCE [LARGE SCALE GENOMIC DNA]</scope>
    <source>
        <strain evidence="1 2">DSM 45084</strain>
    </source>
</reference>
<organism evidence="1 2">
    <name type="scientific">Saccharothrix violaceirubra</name>
    <dbReference type="NCBI Taxonomy" id="413306"/>
    <lineage>
        <taxon>Bacteria</taxon>
        <taxon>Bacillati</taxon>
        <taxon>Actinomycetota</taxon>
        <taxon>Actinomycetes</taxon>
        <taxon>Pseudonocardiales</taxon>
        <taxon>Pseudonocardiaceae</taxon>
        <taxon>Saccharothrix</taxon>
    </lineage>
</organism>